<protein>
    <recommendedName>
        <fullName evidence="12">Phosphomethylpyrimidine synthase</fullName>
        <ecNumber evidence="12">4.1.99.17</ecNumber>
    </recommendedName>
</protein>
<dbReference type="Gene3D" id="6.10.250.620">
    <property type="match status" value="1"/>
</dbReference>
<evidence type="ECO:0000256" key="5">
    <source>
        <dbReference type="ARBA" id="ARBA00022723"/>
    </source>
</evidence>
<sequence>MKTQLDFAKAGIVTPEMEAAARNEPVDAETLRDLIASGRAVLPRNRNHSFPTVRAIGRGLRTKVNANLGTSGECADMDLERRKLEAAIRARADSVMDLSTGGDLQALRSMYLEEAGTMVGTVPIYGIATEMVRKGVPLEKMDGDALLRGIEEQCRQGVDYITVHCGVTLASVRKLEHFQRIMPCVSRGGSIHMYWMRRNRKENPLYENFDDLLAIAHEHDVTLSLGDGFRPGTIADAIDGAQIEELMILAELARRARERGVQVMIEGPGHVPLEHIQSHVQLQKKLCDGAPFYVLGPLPTDIAAGYDHITAAIGGALAGAAGADFLCYVTPAEHLGLPTEDDVYQGVMAARIAAHVADLAKGIGGARQRDEAMSRCRQALDWDGVVAAALDPDLVRRRLQVAEDREACTMCGKLCAVKIVRQAIA</sequence>
<dbReference type="AlphaFoldDB" id="A0A1M5HKY1"/>
<keyword evidence="3" id="KW-0004">4Fe-4S</keyword>
<dbReference type="GO" id="GO:0051539">
    <property type="term" value="F:4 iron, 4 sulfur cluster binding"/>
    <property type="evidence" value="ECO:0007669"/>
    <property type="project" value="UniProtKB-KW"/>
</dbReference>
<evidence type="ECO:0000256" key="8">
    <source>
        <dbReference type="ARBA" id="ARBA00023014"/>
    </source>
</evidence>
<comment type="subunit">
    <text evidence="2">Homodimer.</text>
</comment>
<evidence type="ECO:0000256" key="11">
    <source>
        <dbReference type="ARBA" id="ARBA00061427"/>
    </source>
</evidence>
<keyword evidence="9" id="KW-0456">Lyase</keyword>
<accession>A0A1M5HKY1</accession>
<dbReference type="EMBL" id="FQVB01000046">
    <property type="protein sequence ID" value="SHG16619.1"/>
    <property type="molecule type" value="Genomic_DNA"/>
</dbReference>
<gene>
    <name evidence="13" type="ORF">SAMN02745206_03381</name>
</gene>
<dbReference type="GO" id="GO:0009228">
    <property type="term" value="P:thiamine biosynthetic process"/>
    <property type="evidence" value="ECO:0007669"/>
    <property type="project" value="UniProtKB-UniRule"/>
</dbReference>
<evidence type="ECO:0000313" key="14">
    <source>
        <dbReference type="Proteomes" id="UP000184076"/>
    </source>
</evidence>
<dbReference type="PANTHER" id="PTHR30557">
    <property type="entry name" value="THIAMINE BIOSYNTHESIS PROTEIN THIC"/>
    <property type="match status" value="1"/>
</dbReference>
<name>A0A1M5HKY1_9BACT</name>
<dbReference type="SFLD" id="SFLDG01114">
    <property type="entry name" value="phosphomethylpyrimidine_syntha"/>
    <property type="match status" value="1"/>
</dbReference>
<evidence type="ECO:0000256" key="6">
    <source>
        <dbReference type="ARBA" id="ARBA00022833"/>
    </source>
</evidence>
<evidence type="ECO:0000256" key="1">
    <source>
        <dbReference type="ARBA" id="ARBA00001966"/>
    </source>
</evidence>
<dbReference type="GO" id="GO:0046872">
    <property type="term" value="F:metal ion binding"/>
    <property type="evidence" value="ECO:0007669"/>
    <property type="project" value="UniProtKB-KW"/>
</dbReference>
<keyword evidence="4" id="KW-0949">S-adenosyl-L-methionine</keyword>
<dbReference type="FunFam" id="3.20.20.540:FF:000001">
    <property type="entry name" value="Phosphomethylpyrimidine synthase"/>
    <property type="match status" value="1"/>
</dbReference>
<dbReference type="STRING" id="1121391.SAMN02745206_03381"/>
<organism evidence="13 14">
    <name type="scientific">Desulfacinum infernum DSM 9756</name>
    <dbReference type="NCBI Taxonomy" id="1121391"/>
    <lineage>
        <taxon>Bacteria</taxon>
        <taxon>Pseudomonadati</taxon>
        <taxon>Thermodesulfobacteriota</taxon>
        <taxon>Syntrophobacteria</taxon>
        <taxon>Syntrophobacterales</taxon>
        <taxon>Syntrophobacteraceae</taxon>
        <taxon>Desulfacinum</taxon>
    </lineage>
</organism>
<dbReference type="Gene3D" id="3.20.20.540">
    <property type="entry name" value="Radical SAM ThiC family, central domain"/>
    <property type="match status" value="1"/>
</dbReference>
<dbReference type="InterPro" id="IPR002817">
    <property type="entry name" value="ThiC/BzaA/B"/>
</dbReference>
<evidence type="ECO:0000256" key="12">
    <source>
        <dbReference type="NCBIfam" id="TIGR00190"/>
    </source>
</evidence>
<keyword evidence="8" id="KW-0411">Iron-sulfur</keyword>
<dbReference type="InterPro" id="IPR038521">
    <property type="entry name" value="ThiC/Bza_core_dom"/>
</dbReference>
<dbReference type="NCBIfam" id="NF009895">
    <property type="entry name" value="PRK13352.1"/>
    <property type="match status" value="1"/>
</dbReference>
<evidence type="ECO:0000256" key="3">
    <source>
        <dbReference type="ARBA" id="ARBA00022485"/>
    </source>
</evidence>
<comment type="catalytic activity">
    <reaction evidence="10">
        <text>5-amino-1-(5-phospho-beta-D-ribosyl)imidazole + AH2 + S-adenosyl-L-methionine = 5-hydroxybenzimidazole + 5'-deoxyadenosine + formate + L-methionine + A + NH4(+) + phosphate + 2 H(+)</text>
        <dbReference type="Rhea" id="RHEA:53504"/>
        <dbReference type="ChEBI" id="CHEBI:13193"/>
        <dbReference type="ChEBI" id="CHEBI:15378"/>
        <dbReference type="ChEBI" id="CHEBI:15740"/>
        <dbReference type="ChEBI" id="CHEBI:17319"/>
        <dbReference type="ChEBI" id="CHEBI:17499"/>
        <dbReference type="ChEBI" id="CHEBI:28938"/>
        <dbReference type="ChEBI" id="CHEBI:43474"/>
        <dbReference type="ChEBI" id="CHEBI:57844"/>
        <dbReference type="ChEBI" id="CHEBI:59789"/>
        <dbReference type="ChEBI" id="CHEBI:137404"/>
        <dbReference type="ChEBI" id="CHEBI:137981"/>
        <dbReference type="EC" id="4.1.99.23"/>
    </reaction>
</comment>
<dbReference type="OrthoDB" id="9805897at2"/>
<dbReference type="PANTHER" id="PTHR30557:SF1">
    <property type="entry name" value="PHOSPHOMETHYLPYRIMIDINE SYNTHASE, CHLOROPLASTIC"/>
    <property type="match status" value="1"/>
</dbReference>
<dbReference type="NCBIfam" id="TIGR00190">
    <property type="entry name" value="thiC"/>
    <property type="match status" value="1"/>
</dbReference>
<evidence type="ECO:0000256" key="2">
    <source>
        <dbReference type="ARBA" id="ARBA00011738"/>
    </source>
</evidence>
<evidence type="ECO:0000256" key="9">
    <source>
        <dbReference type="ARBA" id="ARBA00023239"/>
    </source>
</evidence>
<dbReference type="GO" id="GO:0005829">
    <property type="term" value="C:cytosol"/>
    <property type="evidence" value="ECO:0007669"/>
    <property type="project" value="TreeGrafter"/>
</dbReference>
<dbReference type="RefSeq" id="WP_073041602.1">
    <property type="nucleotide sequence ID" value="NZ_FQVB01000046.1"/>
</dbReference>
<keyword evidence="5" id="KW-0479">Metal-binding</keyword>
<dbReference type="EC" id="4.1.99.17" evidence="12"/>
<reference evidence="14" key="1">
    <citation type="submission" date="2016-11" db="EMBL/GenBank/DDBJ databases">
        <authorList>
            <person name="Varghese N."/>
            <person name="Submissions S."/>
        </authorList>
    </citation>
    <scope>NUCLEOTIDE SEQUENCE [LARGE SCALE GENOMIC DNA]</scope>
    <source>
        <strain evidence="14">DSM 9756</strain>
    </source>
</reference>
<dbReference type="SFLD" id="SFLDS00113">
    <property type="entry name" value="Radical_SAM_Phosphomethylpyrim"/>
    <property type="match status" value="1"/>
</dbReference>
<keyword evidence="14" id="KW-1185">Reference proteome</keyword>
<comment type="cofactor">
    <cofactor evidence="1">
        <name>[4Fe-4S] cluster</name>
        <dbReference type="ChEBI" id="CHEBI:49883"/>
    </cofactor>
</comment>
<evidence type="ECO:0000313" key="13">
    <source>
        <dbReference type="EMBL" id="SHG16619.1"/>
    </source>
</evidence>
<keyword evidence="6" id="KW-0862">Zinc</keyword>
<evidence type="ECO:0000256" key="7">
    <source>
        <dbReference type="ARBA" id="ARBA00023004"/>
    </source>
</evidence>
<dbReference type="Proteomes" id="UP000184076">
    <property type="component" value="Unassembled WGS sequence"/>
</dbReference>
<proteinExistence type="inferred from homology"/>
<dbReference type="Pfam" id="PF01964">
    <property type="entry name" value="ThiC_Rad_SAM"/>
    <property type="match status" value="1"/>
</dbReference>
<evidence type="ECO:0000256" key="10">
    <source>
        <dbReference type="ARBA" id="ARBA00052156"/>
    </source>
</evidence>
<keyword evidence="7" id="KW-0408">Iron</keyword>
<dbReference type="SFLD" id="SFLDF00407">
    <property type="entry name" value="phosphomethylpyrimidine_syntha"/>
    <property type="match status" value="1"/>
</dbReference>
<comment type="similarity">
    <text evidence="11">Belongs to the ThiC family. 5-hydroxybenzimidazole synthase subfamily.</text>
</comment>
<dbReference type="GO" id="GO:0070284">
    <property type="term" value="F:phosphomethylpyrimidine synthase activity"/>
    <property type="evidence" value="ECO:0007669"/>
    <property type="project" value="UniProtKB-EC"/>
</dbReference>
<evidence type="ECO:0000256" key="4">
    <source>
        <dbReference type="ARBA" id="ARBA00022691"/>
    </source>
</evidence>